<comment type="caution">
    <text evidence="1">The sequence shown here is derived from an EMBL/GenBank/DDBJ whole genome shotgun (WGS) entry which is preliminary data.</text>
</comment>
<dbReference type="RefSeq" id="WP_229835502.1">
    <property type="nucleotide sequence ID" value="NZ_BMPI01000017.1"/>
</dbReference>
<name>A0A917TRC2_9ACTN</name>
<dbReference type="InterPro" id="IPR011990">
    <property type="entry name" value="TPR-like_helical_dom_sf"/>
</dbReference>
<dbReference type="EMBL" id="BMPI01000017">
    <property type="protein sequence ID" value="GGM33464.1"/>
    <property type="molecule type" value="Genomic_DNA"/>
</dbReference>
<reference evidence="1" key="2">
    <citation type="submission" date="2020-09" db="EMBL/GenBank/DDBJ databases">
        <authorList>
            <person name="Sun Q."/>
            <person name="Ohkuma M."/>
        </authorList>
    </citation>
    <scope>NUCLEOTIDE SEQUENCE</scope>
    <source>
        <strain evidence="1">JCM 19831</strain>
    </source>
</reference>
<dbReference type="SUPFAM" id="SSF48452">
    <property type="entry name" value="TPR-like"/>
    <property type="match status" value="1"/>
</dbReference>
<dbReference type="InterPro" id="IPR019734">
    <property type="entry name" value="TPR_rpt"/>
</dbReference>
<gene>
    <name evidence="1" type="ORF">GCM10007977_038660</name>
</gene>
<protein>
    <recommendedName>
        <fullName evidence="3">Tetratricopeptide repeat protein</fullName>
    </recommendedName>
</protein>
<dbReference type="Proteomes" id="UP000642070">
    <property type="component" value="Unassembled WGS sequence"/>
</dbReference>
<organism evidence="1 2">
    <name type="scientific">Dactylosporangium sucinum</name>
    <dbReference type="NCBI Taxonomy" id="1424081"/>
    <lineage>
        <taxon>Bacteria</taxon>
        <taxon>Bacillati</taxon>
        <taxon>Actinomycetota</taxon>
        <taxon>Actinomycetes</taxon>
        <taxon>Micromonosporales</taxon>
        <taxon>Micromonosporaceae</taxon>
        <taxon>Dactylosporangium</taxon>
    </lineage>
</organism>
<dbReference type="Pfam" id="PF13424">
    <property type="entry name" value="TPR_12"/>
    <property type="match status" value="1"/>
</dbReference>
<sequence length="346" mass="36315">MEWTGRVEADYLNVRAAFEHADGRTKARVCLGLWRYWRNGAHIGEGRDWLALVLAAPDELGDDVRARLLHGAAILAATQDEHETAYGFAVDSLGRATAAGDRATIGHAHNALGIAAIGGGDHEAAVAHFEQSLVVWRELGVPPGVAAALGNLSKVSLSRGELAAAERYAGECLDLERANGNTRGILLALECRGQIMLARGDVAAARAALGESLALSRQIGDAFGAAMAQHQLGLAARADGDPAEALRLLVAALVTRHEVGDRLDLAISLDVVAALLAPDDPAHAARLVGAADNLRAKHRLTEPPDEQTLRSATLPMLSAYPRDRAAGRAASLDHIVATLKDLGSSV</sequence>
<evidence type="ECO:0000313" key="1">
    <source>
        <dbReference type="EMBL" id="GGM33464.1"/>
    </source>
</evidence>
<reference evidence="1" key="1">
    <citation type="journal article" date="2014" name="Int. J. Syst. Evol. Microbiol.">
        <title>Complete genome sequence of Corynebacterium casei LMG S-19264T (=DSM 44701T), isolated from a smear-ripened cheese.</title>
        <authorList>
            <consortium name="US DOE Joint Genome Institute (JGI-PGF)"/>
            <person name="Walter F."/>
            <person name="Albersmeier A."/>
            <person name="Kalinowski J."/>
            <person name="Ruckert C."/>
        </authorList>
    </citation>
    <scope>NUCLEOTIDE SEQUENCE</scope>
    <source>
        <strain evidence="1">JCM 19831</strain>
    </source>
</reference>
<evidence type="ECO:0008006" key="3">
    <source>
        <dbReference type="Google" id="ProtNLM"/>
    </source>
</evidence>
<dbReference type="Pfam" id="PF13374">
    <property type="entry name" value="TPR_10"/>
    <property type="match status" value="1"/>
</dbReference>
<keyword evidence="2" id="KW-1185">Reference proteome</keyword>
<evidence type="ECO:0000313" key="2">
    <source>
        <dbReference type="Proteomes" id="UP000642070"/>
    </source>
</evidence>
<dbReference type="SMART" id="SM00028">
    <property type="entry name" value="TPR"/>
    <property type="match status" value="4"/>
</dbReference>
<accession>A0A917TRC2</accession>
<dbReference type="AlphaFoldDB" id="A0A917TRC2"/>
<dbReference type="PANTHER" id="PTHR47691:SF3">
    <property type="entry name" value="HTH-TYPE TRANSCRIPTIONAL REGULATOR RV0890C-RELATED"/>
    <property type="match status" value="1"/>
</dbReference>
<dbReference type="PANTHER" id="PTHR47691">
    <property type="entry name" value="REGULATOR-RELATED"/>
    <property type="match status" value="1"/>
</dbReference>
<dbReference type="Gene3D" id="1.25.40.10">
    <property type="entry name" value="Tetratricopeptide repeat domain"/>
    <property type="match status" value="1"/>
</dbReference>
<proteinExistence type="predicted"/>